<dbReference type="OrthoDB" id="9811416at2"/>
<name>A0A6L3ZJP9_9FLAO</name>
<evidence type="ECO:0000313" key="3">
    <source>
        <dbReference type="Proteomes" id="UP000484164"/>
    </source>
</evidence>
<dbReference type="RefSeq" id="WP_151692735.1">
    <property type="nucleotide sequence ID" value="NZ_BMGX01000002.1"/>
</dbReference>
<sequence>MLKRITILLAWILSIGLSAQTESTSNQLPYYWATKHGLVTGLNIFPQEEDFSNTHIGARIGYYYRYSFNQSRWNILGVTLSGNLDYLSNDVAHSLIPNVRGYLHLAFLDVGVGYYQYVPFVAHAMERYGSTSYGDIRFNVGVSFNKMQLVFSIPKGFLHPNGPDYVIDSFLQFNYHFE</sequence>
<reference evidence="2 3" key="1">
    <citation type="submission" date="2019-10" db="EMBL/GenBank/DDBJ databases">
        <title>Genome sequence of Phaeocystidibacter marisrubri JCM30614 (type strain).</title>
        <authorList>
            <person name="Bowman J.P."/>
        </authorList>
    </citation>
    <scope>NUCLEOTIDE SEQUENCE [LARGE SCALE GENOMIC DNA]</scope>
    <source>
        <strain evidence="2 3">JCM 30614</strain>
    </source>
</reference>
<gene>
    <name evidence="2" type="ORF">F8C82_06500</name>
</gene>
<keyword evidence="1" id="KW-0732">Signal</keyword>
<dbReference type="AlphaFoldDB" id="A0A6L3ZJP9"/>
<comment type="caution">
    <text evidence="2">The sequence shown here is derived from an EMBL/GenBank/DDBJ whole genome shotgun (WGS) entry which is preliminary data.</text>
</comment>
<dbReference type="Proteomes" id="UP000484164">
    <property type="component" value="Unassembled WGS sequence"/>
</dbReference>
<accession>A0A6L3ZJP9</accession>
<dbReference type="EMBL" id="WBVQ01000001">
    <property type="protein sequence ID" value="KAB2818047.1"/>
    <property type="molecule type" value="Genomic_DNA"/>
</dbReference>
<evidence type="ECO:0000256" key="1">
    <source>
        <dbReference type="SAM" id="SignalP"/>
    </source>
</evidence>
<feature type="signal peptide" evidence="1">
    <location>
        <begin position="1"/>
        <end position="19"/>
    </location>
</feature>
<proteinExistence type="predicted"/>
<evidence type="ECO:0008006" key="4">
    <source>
        <dbReference type="Google" id="ProtNLM"/>
    </source>
</evidence>
<keyword evidence="3" id="KW-1185">Reference proteome</keyword>
<evidence type="ECO:0000313" key="2">
    <source>
        <dbReference type="EMBL" id="KAB2818047.1"/>
    </source>
</evidence>
<protein>
    <recommendedName>
        <fullName evidence="4">Acyloxyacyl hydrolase</fullName>
    </recommendedName>
</protein>
<organism evidence="2 3">
    <name type="scientific">Phaeocystidibacter marisrubri</name>
    <dbReference type="NCBI Taxonomy" id="1577780"/>
    <lineage>
        <taxon>Bacteria</taxon>
        <taxon>Pseudomonadati</taxon>
        <taxon>Bacteroidota</taxon>
        <taxon>Flavobacteriia</taxon>
        <taxon>Flavobacteriales</taxon>
        <taxon>Phaeocystidibacteraceae</taxon>
        <taxon>Phaeocystidibacter</taxon>
    </lineage>
</organism>
<feature type="chain" id="PRO_5026794803" description="Acyloxyacyl hydrolase" evidence="1">
    <location>
        <begin position="20"/>
        <end position="178"/>
    </location>
</feature>